<reference evidence="2 3" key="1">
    <citation type="submission" date="2024-06" db="EMBL/GenBank/DDBJ databases">
        <title>Construction of an artificial bacterial consortium using nitrogen cycle bacteria from Cuatro Cienegas Basin and a mangrove forest.</title>
        <authorList>
            <person name="Aguilera-Najera D."/>
            <person name="Marquez-Cianci L."/>
            <person name="Martinez-Perez E."/>
            <person name="Rosas-Barrera M."/>
            <person name="Rodriguez-Cruz U.E."/>
            <person name="Tapia-Lopez R."/>
            <person name="Eguiarte L.E."/>
            <person name="Souza-Saldivar V."/>
        </authorList>
    </citation>
    <scope>NUCLEOTIDE SEQUENCE [LARGE SCALE GENOMIC DNA]</scope>
    <source>
        <strain evidence="2 3">S14-15</strain>
    </source>
</reference>
<sequence length="128" mass="14697">MNKNLNPNLKLLEDTYSLSKVSNESPLTSHNEFFCIMKEAHVTTYIYKQAQIESEHFLEVSHGWRILKIDAKLDFSQTGILHSIITPLSESKISILVVSSFDTDYIFIKEEDLVKALDILKIAGYKFN</sequence>
<accession>A0ABV1S0D2</accession>
<dbReference type="InterPro" id="IPR051719">
    <property type="entry name" value="CASTOR_mTORC1"/>
</dbReference>
<organism evidence="2 3">
    <name type="scientific">Bacillus altitudinis</name>
    <dbReference type="NCBI Taxonomy" id="293387"/>
    <lineage>
        <taxon>Bacteria</taxon>
        <taxon>Bacillati</taxon>
        <taxon>Bacillota</taxon>
        <taxon>Bacilli</taxon>
        <taxon>Bacillales</taxon>
        <taxon>Bacillaceae</taxon>
        <taxon>Bacillus</taxon>
    </lineage>
</organism>
<dbReference type="EMBL" id="JBEOME010000001">
    <property type="protein sequence ID" value="MER3119604.1"/>
    <property type="molecule type" value="Genomic_DNA"/>
</dbReference>
<dbReference type="InterPro" id="IPR045865">
    <property type="entry name" value="ACT-like_dom_sf"/>
</dbReference>
<proteinExistence type="predicted"/>
<dbReference type="InterPro" id="IPR016540">
    <property type="entry name" value="UCP008459"/>
</dbReference>
<name>A0ABV1S0D2_BACAB</name>
<keyword evidence="3" id="KW-1185">Reference proteome</keyword>
<dbReference type="PANTHER" id="PTHR31131">
    <property type="entry name" value="CHROMOSOME 1, WHOLE GENOME SHOTGUN SEQUENCE"/>
    <property type="match status" value="1"/>
</dbReference>
<feature type="domain" description="CASTOR ACT" evidence="1">
    <location>
        <begin position="60"/>
        <end position="120"/>
    </location>
</feature>
<dbReference type="SUPFAM" id="SSF55021">
    <property type="entry name" value="ACT-like"/>
    <property type="match status" value="1"/>
</dbReference>
<evidence type="ECO:0000259" key="1">
    <source>
        <dbReference type="Pfam" id="PF13840"/>
    </source>
</evidence>
<dbReference type="InterPro" id="IPR027795">
    <property type="entry name" value="CASTOR_ACT_dom"/>
</dbReference>
<dbReference type="RefSeq" id="WP_350384861.1">
    <property type="nucleotide sequence ID" value="NZ_JBEOME010000001.1"/>
</dbReference>
<dbReference type="Pfam" id="PF13840">
    <property type="entry name" value="ACT_7"/>
    <property type="match status" value="1"/>
</dbReference>
<protein>
    <submittedName>
        <fullName evidence="2">ACT domain-containing protein</fullName>
    </submittedName>
</protein>
<dbReference type="PANTHER" id="PTHR31131:SF6">
    <property type="entry name" value="CASTOR ACT DOMAIN-CONTAINING PROTEIN"/>
    <property type="match status" value="1"/>
</dbReference>
<comment type="caution">
    <text evidence="2">The sequence shown here is derived from an EMBL/GenBank/DDBJ whole genome shotgun (WGS) entry which is preliminary data.</text>
</comment>
<gene>
    <name evidence="2" type="ORF">ABQG71_00175</name>
</gene>
<dbReference type="PIRSF" id="PIRSF008459">
    <property type="entry name" value="UCP008459"/>
    <property type="match status" value="1"/>
</dbReference>
<evidence type="ECO:0000313" key="2">
    <source>
        <dbReference type="EMBL" id="MER3119604.1"/>
    </source>
</evidence>
<dbReference type="Gene3D" id="3.30.2130.10">
    <property type="entry name" value="VC0802-like"/>
    <property type="match status" value="1"/>
</dbReference>
<evidence type="ECO:0000313" key="3">
    <source>
        <dbReference type="Proteomes" id="UP001467674"/>
    </source>
</evidence>
<dbReference type="Proteomes" id="UP001467674">
    <property type="component" value="Unassembled WGS sequence"/>
</dbReference>